<dbReference type="PRINTS" id="PR00455">
    <property type="entry name" value="HTHTETR"/>
</dbReference>
<sequence>MHACERLIPHTHDHVEVRAVRAQLTQREQVRTPVSLRTEPVRARSSARIRALIDATAEVVHRVGIERVTTNLIAEEAGCSIGTLYRYFPDRVAVLRALALQHASTLHDDAQREISRVSPDEAGLKRATVALARTFVDRYRGTPGWAAIGFGHALDLPITVAEQNLVSPPLRGKRTPRQQISRDVALRFSGDDAQLDALTVDLEVALTIIHALVDRAFTSSPEGDAAQLETADLVFGQIAEHVVGAHRDRRRKLAA</sequence>
<dbReference type="InterPro" id="IPR050109">
    <property type="entry name" value="HTH-type_TetR-like_transc_reg"/>
</dbReference>
<evidence type="ECO:0000256" key="1">
    <source>
        <dbReference type="ARBA" id="ARBA00023015"/>
    </source>
</evidence>
<dbReference type="AlphaFoldDB" id="A0A6H9WM92"/>
<dbReference type="Proteomes" id="UP000431744">
    <property type="component" value="Unassembled WGS sequence"/>
</dbReference>
<dbReference type="InterPro" id="IPR009057">
    <property type="entry name" value="Homeodomain-like_sf"/>
</dbReference>
<dbReference type="EMBL" id="WBJY01000004">
    <property type="protein sequence ID" value="KAB1646870.1"/>
    <property type="molecule type" value="Genomic_DNA"/>
</dbReference>
<dbReference type="GO" id="GO:0000976">
    <property type="term" value="F:transcription cis-regulatory region binding"/>
    <property type="evidence" value="ECO:0007669"/>
    <property type="project" value="TreeGrafter"/>
</dbReference>
<proteinExistence type="predicted"/>
<dbReference type="InterPro" id="IPR001647">
    <property type="entry name" value="HTH_TetR"/>
</dbReference>
<keyword evidence="1" id="KW-0805">Transcription regulation</keyword>
<evidence type="ECO:0000259" key="5">
    <source>
        <dbReference type="PROSITE" id="PS50977"/>
    </source>
</evidence>
<keyword evidence="2 4" id="KW-0238">DNA-binding</keyword>
<keyword evidence="3" id="KW-0804">Transcription</keyword>
<protein>
    <submittedName>
        <fullName evidence="6">TetR/AcrR family transcriptional regulator</fullName>
    </submittedName>
</protein>
<evidence type="ECO:0000256" key="3">
    <source>
        <dbReference type="ARBA" id="ARBA00023163"/>
    </source>
</evidence>
<name>A0A6H9WM92_9MICO</name>
<reference evidence="6 7" key="1">
    <citation type="submission" date="2019-09" db="EMBL/GenBank/DDBJ databases">
        <title>Phylogeny of genus Pseudoclavibacter and closely related genus.</title>
        <authorList>
            <person name="Li Y."/>
        </authorList>
    </citation>
    <scope>NUCLEOTIDE SEQUENCE [LARGE SCALE GENOMIC DNA]</scope>
    <source>
        <strain evidence="6 7">EGI 60007</strain>
    </source>
</reference>
<dbReference type="Pfam" id="PF00440">
    <property type="entry name" value="TetR_N"/>
    <property type="match status" value="1"/>
</dbReference>
<gene>
    <name evidence="6" type="ORF">F8O04_14170</name>
</gene>
<evidence type="ECO:0000256" key="4">
    <source>
        <dbReference type="PROSITE-ProRule" id="PRU00335"/>
    </source>
</evidence>
<evidence type="ECO:0000256" key="2">
    <source>
        <dbReference type="ARBA" id="ARBA00023125"/>
    </source>
</evidence>
<dbReference type="SUPFAM" id="SSF46689">
    <property type="entry name" value="Homeodomain-like"/>
    <property type="match status" value="1"/>
</dbReference>
<feature type="domain" description="HTH tetR-type" evidence="5">
    <location>
        <begin position="46"/>
        <end position="106"/>
    </location>
</feature>
<evidence type="ECO:0000313" key="7">
    <source>
        <dbReference type="Proteomes" id="UP000431744"/>
    </source>
</evidence>
<dbReference type="PROSITE" id="PS50977">
    <property type="entry name" value="HTH_TETR_2"/>
    <property type="match status" value="1"/>
</dbReference>
<comment type="caution">
    <text evidence="6">The sequence shown here is derived from an EMBL/GenBank/DDBJ whole genome shotgun (WGS) entry which is preliminary data.</text>
</comment>
<feature type="DNA-binding region" description="H-T-H motif" evidence="4">
    <location>
        <begin position="69"/>
        <end position="88"/>
    </location>
</feature>
<dbReference type="PANTHER" id="PTHR30055">
    <property type="entry name" value="HTH-TYPE TRANSCRIPTIONAL REGULATOR RUTR"/>
    <property type="match status" value="1"/>
</dbReference>
<organism evidence="6 7">
    <name type="scientific">Pseudoclavibacter endophyticus</name>
    <dbReference type="NCBI Taxonomy" id="1778590"/>
    <lineage>
        <taxon>Bacteria</taxon>
        <taxon>Bacillati</taxon>
        <taxon>Actinomycetota</taxon>
        <taxon>Actinomycetes</taxon>
        <taxon>Micrococcales</taxon>
        <taxon>Microbacteriaceae</taxon>
        <taxon>Pseudoclavibacter</taxon>
    </lineage>
</organism>
<dbReference type="OrthoDB" id="9816320at2"/>
<dbReference type="Gene3D" id="1.10.357.10">
    <property type="entry name" value="Tetracycline Repressor, domain 2"/>
    <property type="match status" value="1"/>
</dbReference>
<evidence type="ECO:0000313" key="6">
    <source>
        <dbReference type="EMBL" id="KAB1646870.1"/>
    </source>
</evidence>
<dbReference type="PANTHER" id="PTHR30055:SF234">
    <property type="entry name" value="HTH-TYPE TRANSCRIPTIONAL REGULATOR BETI"/>
    <property type="match status" value="1"/>
</dbReference>
<dbReference type="GO" id="GO:0003700">
    <property type="term" value="F:DNA-binding transcription factor activity"/>
    <property type="evidence" value="ECO:0007669"/>
    <property type="project" value="TreeGrafter"/>
</dbReference>
<keyword evidence="7" id="KW-1185">Reference proteome</keyword>
<accession>A0A6H9WM92</accession>